<protein>
    <recommendedName>
        <fullName evidence="2">EthD domain-containing protein</fullName>
    </recommendedName>
</protein>
<gene>
    <name evidence="3" type="ORF">BU26DRAFT_540414</name>
</gene>
<accession>A0A6A6IGD0</accession>
<proteinExistence type="inferred from homology"/>
<evidence type="ECO:0000313" key="3">
    <source>
        <dbReference type="EMBL" id="KAF2248962.1"/>
    </source>
</evidence>
<name>A0A6A6IGD0_9PLEO</name>
<dbReference type="OrthoDB" id="3183782at2759"/>
<dbReference type="RefSeq" id="XP_033683966.1">
    <property type="nucleotide sequence ID" value="XM_033831550.1"/>
</dbReference>
<dbReference type="Pfam" id="PF07110">
    <property type="entry name" value="EthD"/>
    <property type="match status" value="1"/>
</dbReference>
<evidence type="ECO:0000259" key="2">
    <source>
        <dbReference type="Pfam" id="PF07110"/>
    </source>
</evidence>
<dbReference type="AlphaFoldDB" id="A0A6A6IGD0"/>
<sequence>MAPQKEVVLKLSSMRYLKPGVSEEEFHEYASKHHAPKAALIQARHGALNVTQYHTPTACRQLLQEKLPWAVRPGWKIDDHDITISVWVRSTDDMLKIVMDPDFQALVAEDEMTTDGSKGTISAGWEEMYVEDGKIVNVEEGKSTEMSLATSWAFRIRLAL</sequence>
<dbReference type="InterPro" id="IPR009799">
    <property type="entry name" value="EthD_dom"/>
</dbReference>
<keyword evidence="4" id="KW-1185">Reference proteome</keyword>
<organism evidence="3 4">
    <name type="scientific">Trematosphaeria pertusa</name>
    <dbReference type="NCBI Taxonomy" id="390896"/>
    <lineage>
        <taxon>Eukaryota</taxon>
        <taxon>Fungi</taxon>
        <taxon>Dikarya</taxon>
        <taxon>Ascomycota</taxon>
        <taxon>Pezizomycotina</taxon>
        <taxon>Dothideomycetes</taxon>
        <taxon>Pleosporomycetidae</taxon>
        <taxon>Pleosporales</taxon>
        <taxon>Massarineae</taxon>
        <taxon>Trematosphaeriaceae</taxon>
        <taxon>Trematosphaeria</taxon>
    </lineage>
</organism>
<feature type="domain" description="EthD" evidence="2">
    <location>
        <begin position="18"/>
        <end position="112"/>
    </location>
</feature>
<evidence type="ECO:0000313" key="4">
    <source>
        <dbReference type="Proteomes" id="UP000800094"/>
    </source>
</evidence>
<dbReference type="Gene3D" id="3.30.70.100">
    <property type="match status" value="1"/>
</dbReference>
<evidence type="ECO:0000256" key="1">
    <source>
        <dbReference type="ARBA" id="ARBA00005986"/>
    </source>
</evidence>
<dbReference type="SUPFAM" id="SSF54909">
    <property type="entry name" value="Dimeric alpha+beta barrel"/>
    <property type="match status" value="1"/>
</dbReference>
<dbReference type="Proteomes" id="UP000800094">
    <property type="component" value="Unassembled WGS sequence"/>
</dbReference>
<comment type="similarity">
    <text evidence="1">Belongs to the tpcK family.</text>
</comment>
<dbReference type="EMBL" id="ML987195">
    <property type="protein sequence ID" value="KAF2248962.1"/>
    <property type="molecule type" value="Genomic_DNA"/>
</dbReference>
<dbReference type="GO" id="GO:0016491">
    <property type="term" value="F:oxidoreductase activity"/>
    <property type="evidence" value="ECO:0007669"/>
    <property type="project" value="InterPro"/>
</dbReference>
<reference evidence="3" key="1">
    <citation type="journal article" date="2020" name="Stud. Mycol.">
        <title>101 Dothideomycetes genomes: a test case for predicting lifestyles and emergence of pathogens.</title>
        <authorList>
            <person name="Haridas S."/>
            <person name="Albert R."/>
            <person name="Binder M."/>
            <person name="Bloem J."/>
            <person name="Labutti K."/>
            <person name="Salamov A."/>
            <person name="Andreopoulos B."/>
            <person name="Baker S."/>
            <person name="Barry K."/>
            <person name="Bills G."/>
            <person name="Bluhm B."/>
            <person name="Cannon C."/>
            <person name="Castanera R."/>
            <person name="Culley D."/>
            <person name="Daum C."/>
            <person name="Ezra D."/>
            <person name="Gonzalez J."/>
            <person name="Henrissat B."/>
            <person name="Kuo A."/>
            <person name="Liang C."/>
            <person name="Lipzen A."/>
            <person name="Lutzoni F."/>
            <person name="Magnuson J."/>
            <person name="Mondo S."/>
            <person name="Nolan M."/>
            <person name="Ohm R."/>
            <person name="Pangilinan J."/>
            <person name="Park H.-J."/>
            <person name="Ramirez L."/>
            <person name="Alfaro M."/>
            <person name="Sun H."/>
            <person name="Tritt A."/>
            <person name="Yoshinaga Y."/>
            <person name="Zwiers L.-H."/>
            <person name="Turgeon B."/>
            <person name="Goodwin S."/>
            <person name="Spatafora J."/>
            <person name="Crous P."/>
            <person name="Grigoriev I."/>
        </authorList>
    </citation>
    <scope>NUCLEOTIDE SEQUENCE</scope>
    <source>
        <strain evidence="3">CBS 122368</strain>
    </source>
</reference>
<dbReference type="GeneID" id="54584880"/>
<dbReference type="InterPro" id="IPR011008">
    <property type="entry name" value="Dimeric_a/b-barrel"/>
</dbReference>